<reference evidence="3" key="1">
    <citation type="submission" date="2020-01" db="EMBL/GenBank/DDBJ databases">
        <authorList>
            <consortium name="DOE Joint Genome Institute"/>
            <person name="Haridas S."/>
            <person name="Albert R."/>
            <person name="Binder M."/>
            <person name="Bloem J."/>
            <person name="Labutti K."/>
            <person name="Salamov A."/>
            <person name="Andreopoulos B."/>
            <person name="Baker S.E."/>
            <person name="Barry K."/>
            <person name="Bills G."/>
            <person name="Bluhm B.H."/>
            <person name="Cannon C."/>
            <person name="Castanera R."/>
            <person name="Culley D.E."/>
            <person name="Daum C."/>
            <person name="Ezra D."/>
            <person name="Gonzalez J.B."/>
            <person name="Henrissat B."/>
            <person name="Kuo A."/>
            <person name="Liang C."/>
            <person name="Lipzen A."/>
            <person name="Lutzoni F."/>
            <person name="Magnuson J."/>
            <person name="Mondo S."/>
            <person name="Nolan M."/>
            <person name="Ohm R."/>
            <person name="Pangilinan J."/>
            <person name="Park H.-J."/>
            <person name="Ramirez L."/>
            <person name="Alfaro M."/>
            <person name="Sun H."/>
            <person name="Tritt A."/>
            <person name="Yoshinaga Y."/>
            <person name="Zwiers L.-H."/>
            <person name="Turgeon B.G."/>
            <person name="Goodwin S.B."/>
            <person name="Spatafora J.W."/>
            <person name="Crous P.W."/>
            <person name="Grigoriev I.V."/>
        </authorList>
    </citation>
    <scope>NUCLEOTIDE SEQUENCE</scope>
    <source>
        <strain evidence="3">CBS 342.82</strain>
    </source>
</reference>
<dbReference type="GeneID" id="54358395"/>
<evidence type="ECO:0000313" key="3">
    <source>
        <dbReference type="RefSeq" id="XP_033464020.1"/>
    </source>
</evidence>
<feature type="compositionally biased region" description="Basic and acidic residues" evidence="1">
    <location>
        <begin position="45"/>
        <end position="59"/>
    </location>
</feature>
<evidence type="ECO:0000256" key="1">
    <source>
        <dbReference type="SAM" id="MobiDB-lite"/>
    </source>
</evidence>
<name>A0A6J3MH16_9PEZI</name>
<sequence length="149" mass="16149">MVITAPGRVRGESGPHGTSPGVFRTSGGCRGTQVMSQPKKPSVPSHDRSGAEMTTKIEQRPNFPALMISRPLPNRYCLHPGSSRPRPHTCRMTFDTRLWVSHPWAASRAAVIAAISTATSPKCQTPLEHQSSQANCGMILAKSRNQSYA</sequence>
<dbReference type="AlphaFoldDB" id="A0A6J3MH16"/>
<dbReference type="Proteomes" id="UP000504637">
    <property type="component" value="Unplaced"/>
</dbReference>
<keyword evidence="2" id="KW-1185">Reference proteome</keyword>
<organism evidence="3">
    <name type="scientific">Dissoconium aciculare CBS 342.82</name>
    <dbReference type="NCBI Taxonomy" id="1314786"/>
    <lineage>
        <taxon>Eukaryota</taxon>
        <taxon>Fungi</taxon>
        <taxon>Dikarya</taxon>
        <taxon>Ascomycota</taxon>
        <taxon>Pezizomycotina</taxon>
        <taxon>Dothideomycetes</taxon>
        <taxon>Dothideomycetidae</taxon>
        <taxon>Mycosphaerellales</taxon>
        <taxon>Dissoconiaceae</taxon>
        <taxon>Dissoconium</taxon>
    </lineage>
</organism>
<dbReference type="RefSeq" id="XP_033464020.1">
    <property type="nucleotide sequence ID" value="XM_033600595.1"/>
</dbReference>
<evidence type="ECO:0000313" key="2">
    <source>
        <dbReference type="Proteomes" id="UP000504637"/>
    </source>
</evidence>
<protein>
    <submittedName>
        <fullName evidence="3">Uncharacterized protein</fullName>
    </submittedName>
</protein>
<gene>
    <name evidence="3" type="ORF">K489DRAFT_3076</name>
</gene>
<proteinExistence type="predicted"/>
<reference evidence="3" key="3">
    <citation type="submission" date="2025-08" db="UniProtKB">
        <authorList>
            <consortium name="RefSeq"/>
        </authorList>
    </citation>
    <scope>IDENTIFICATION</scope>
    <source>
        <strain evidence="3">CBS 342.82</strain>
    </source>
</reference>
<accession>A0A6J3MH16</accession>
<reference evidence="3" key="2">
    <citation type="submission" date="2020-04" db="EMBL/GenBank/DDBJ databases">
        <authorList>
            <consortium name="NCBI Genome Project"/>
        </authorList>
    </citation>
    <scope>NUCLEOTIDE SEQUENCE</scope>
    <source>
        <strain evidence="3">CBS 342.82</strain>
    </source>
</reference>
<feature type="region of interest" description="Disordered" evidence="1">
    <location>
        <begin position="1"/>
        <end position="61"/>
    </location>
</feature>